<organism evidence="2 3">
    <name type="scientific">Rapidithrix thailandica</name>
    <dbReference type="NCBI Taxonomy" id="413964"/>
    <lineage>
        <taxon>Bacteria</taxon>
        <taxon>Pseudomonadati</taxon>
        <taxon>Bacteroidota</taxon>
        <taxon>Cytophagia</taxon>
        <taxon>Cytophagales</taxon>
        <taxon>Flammeovirgaceae</taxon>
        <taxon>Rapidithrix</taxon>
    </lineage>
</organism>
<dbReference type="SUPFAM" id="SSF101874">
    <property type="entry name" value="YceI-like"/>
    <property type="match status" value="1"/>
</dbReference>
<evidence type="ECO:0000259" key="1">
    <source>
        <dbReference type="Pfam" id="PF04264"/>
    </source>
</evidence>
<dbReference type="InterPro" id="IPR007372">
    <property type="entry name" value="Lipid/polyisoprenoid-bd_YceI"/>
</dbReference>
<dbReference type="RefSeq" id="WP_346820469.1">
    <property type="nucleotide sequence ID" value="NZ_JBDKWZ010000003.1"/>
</dbReference>
<dbReference type="Proteomes" id="UP001403385">
    <property type="component" value="Unassembled WGS sequence"/>
</dbReference>
<dbReference type="Pfam" id="PF04264">
    <property type="entry name" value="YceI"/>
    <property type="match status" value="1"/>
</dbReference>
<comment type="caution">
    <text evidence="2">The sequence shown here is derived from an EMBL/GenBank/DDBJ whole genome shotgun (WGS) entry which is preliminary data.</text>
</comment>
<dbReference type="InterPro" id="IPR036761">
    <property type="entry name" value="TTHA0802/YceI-like_sf"/>
</dbReference>
<evidence type="ECO:0000313" key="2">
    <source>
        <dbReference type="EMBL" id="MEN7547682.1"/>
    </source>
</evidence>
<name>A0AAW9RVG9_9BACT</name>
<dbReference type="Gene3D" id="2.40.128.110">
    <property type="entry name" value="Lipid/polyisoprenoid-binding, YceI-like"/>
    <property type="match status" value="1"/>
</dbReference>
<evidence type="ECO:0000313" key="3">
    <source>
        <dbReference type="Proteomes" id="UP001403385"/>
    </source>
</evidence>
<keyword evidence="3" id="KW-1185">Reference proteome</keyword>
<gene>
    <name evidence="2" type="ORF">AAG747_07175</name>
</gene>
<sequence>MKSKELIFRVVLLSVSSCILWICFAFTTDNPVKFVLTDQSKVILKGTTNINQFTCLTANIFTYNQLQLFAKKNNKLFTFKGAEFFIEVTDLDCGGRVINNDLQKTLQAEKFPQIQLHLKQAEVVQALEGNRAKISTQAMISIAGQSKLRNIDLQVIQLNEDTLHIEGSHQILMSEYGITPPKPMLGLIKVHDPISITFDLKVALLK</sequence>
<accession>A0AAW9RVG9</accession>
<feature type="domain" description="Lipid/polyisoprenoid-binding YceI-like" evidence="1">
    <location>
        <begin position="75"/>
        <end position="201"/>
    </location>
</feature>
<protein>
    <submittedName>
        <fullName evidence="2">YceI family protein</fullName>
    </submittedName>
</protein>
<dbReference type="AlphaFoldDB" id="A0AAW9RVG9"/>
<reference evidence="2 3" key="1">
    <citation type="submission" date="2024-04" db="EMBL/GenBank/DDBJ databases">
        <title>Novel genus in family Flammeovirgaceae.</title>
        <authorList>
            <person name="Nguyen T.H."/>
            <person name="Vuong T.Q."/>
            <person name="Le H."/>
            <person name="Kim S.-G."/>
        </authorList>
    </citation>
    <scope>NUCLEOTIDE SEQUENCE [LARGE SCALE GENOMIC DNA]</scope>
    <source>
        <strain evidence="2 3">JCM 23209</strain>
    </source>
</reference>
<proteinExistence type="predicted"/>
<dbReference type="EMBL" id="JBDKWZ010000003">
    <property type="protein sequence ID" value="MEN7547682.1"/>
    <property type="molecule type" value="Genomic_DNA"/>
</dbReference>